<dbReference type="InterPro" id="IPR001841">
    <property type="entry name" value="Znf_RING"/>
</dbReference>
<evidence type="ECO:0000256" key="8">
    <source>
        <dbReference type="PROSITE-ProRule" id="PRU00175"/>
    </source>
</evidence>
<evidence type="ECO:0000256" key="3">
    <source>
        <dbReference type="ARBA" id="ARBA00022679"/>
    </source>
</evidence>
<evidence type="ECO:0000259" key="10">
    <source>
        <dbReference type="PROSITE" id="PS50089"/>
    </source>
</evidence>
<proteinExistence type="predicted"/>
<accession>A0AA40G804</accession>
<name>A0AA40G804_9HYME</name>
<keyword evidence="6" id="KW-0833">Ubl conjugation pathway</keyword>
<dbReference type="PANTHER" id="PTHR22996">
    <property type="entry name" value="MAHOGUNIN"/>
    <property type="match status" value="1"/>
</dbReference>
<evidence type="ECO:0000256" key="2">
    <source>
        <dbReference type="ARBA" id="ARBA00012483"/>
    </source>
</evidence>
<evidence type="ECO:0000256" key="9">
    <source>
        <dbReference type="SAM" id="MobiDB-lite"/>
    </source>
</evidence>
<dbReference type="Pfam" id="PF26192">
    <property type="entry name" value="RNF157-like_N"/>
    <property type="match status" value="1"/>
</dbReference>
<protein>
    <recommendedName>
        <fullName evidence="2">RING-type E3 ubiquitin transferase</fullName>
        <ecNumber evidence="2">2.3.2.27</ecNumber>
    </recommendedName>
</protein>
<dbReference type="Pfam" id="PF13920">
    <property type="entry name" value="zf-C3HC4_3"/>
    <property type="match status" value="1"/>
</dbReference>
<gene>
    <name evidence="11" type="ORF">K0M31_014163</name>
</gene>
<evidence type="ECO:0000256" key="4">
    <source>
        <dbReference type="ARBA" id="ARBA00022723"/>
    </source>
</evidence>
<dbReference type="SMART" id="SM00184">
    <property type="entry name" value="RING"/>
    <property type="match status" value="1"/>
</dbReference>
<dbReference type="Gene3D" id="3.30.40.10">
    <property type="entry name" value="Zinc/RING finger domain, C3HC4 (zinc finger)"/>
    <property type="match status" value="1"/>
</dbReference>
<dbReference type="AlphaFoldDB" id="A0AA40G804"/>
<dbReference type="GO" id="GO:0016567">
    <property type="term" value="P:protein ubiquitination"/>
    <property type="evidence" value="ECO:0007669"/>
    <property type="project" value="UniProtKB-ARBA"/>
</dbReference>
<keyword evidence="3" id="KW-0808">Transferase</keyword>
<dbReference type="SUPFAM" id="SSF57850">
    <property type="entry name" value="RING/U-box"/>
    <property type="match status" value="1"/>
</dbReference>
<dbReference type="FunFam" id="3.30.40.10:FF:000013">
    <property type="entry name" value="E3 ubiquitin-protein ligase MGRN1 isoform 1"/>
    <property type="match status" value="1"/>
</dbReference>
<dbReference type="EC" id="2.3.2.27" evidence="2"/>
<evidence type="ECO:0000313" key="12">
    <source>
        <dbReference type="Proteomes" id="UP001177670"/>
    </source>
</evidence>
<sequence>MGSLTSRQNAGVEEVDIVSNHAYKYPPRSGSYFGSHFIMGGERFDTPQPEAYLFGENADLNFLGSRPTPFPYPPPQANDPTKTLKSLVNIRRESLRLVRNVDQTSTSPQCHSVKHYGDGDLDKKSNRYNIEFTFDCDVRCAITIYYFCTEEITTKGVTYVIKCYKSLAYYVNFTFMYNEKCNIICRYIPRDPSMNSETYYYKKGANQLFSQTSHTFDPTAYSKEDLLYNADREIIPIAIHCVAEEGSDEPKQSHTTIAVVEKHSDGTYVLKALKQKLYVDGLCYLLQEIYGIENKNAENAKQQGSDEDTDDNGSECVICMCDVRDTLILPCRHLCLCNSCADSLRYQANNCPICRAPFRALLQIKALQKATGAIISNPPLPEGSCENIPAGYEAVSLIEALNGPYIPRTAVLAPESPDTPDTDTASAIQAAEALNRSIERTPVSKHVSSKEGDISARTSGTTCPTPEFRMSVLLARDEHSGSQKDLHNRSPAMRMKNSGHLREKAVLRSRDTLRLVNEKQPVSLYEGQGQDEDSEAEKLSPLLDAATSTEALDTHSRGICDIDIDDEIQNTENENDADITCHSH</sequence>
<dbReference type="Proteomes" id="UP001177670">
    <property type="component" value="Unassembled WGS sequence"/>
</dbReference>
<dbReference type="GO" id="GO:0005737">
    <property type="term" value="C:cytoplasm"/>
    <property type="evidence" value="ECO:0007669"/>
    <property type="project" value="TreeGrafter"/>
</dbReference>
<organism evidence="11 12">
    <name type="scientific">Melipona bicolor</name>
    <dbReference type="NCBI Taxonomy" id="60889"/>
    <lineage>
        <taxon>Eukaryota</taxon>
        <taxon>Metazoa</taxon>
        <taxon>Ecdysozoa</taxon>
        <taxon>Arthropoda</taxon>
        <taxon>Hexapoda</taxon>
        <taxon>Insecta</taxon>
        <taxon>Pterygota</taxon>
        <taxon>Neoptera</taxon>
        <taxon>Endopterygota</taxon>
        <taxon>Hymenoptera</taxon>
        <taxon>Apocrita</taxon>
        <taxon>Aculeata</taxon>
        <taxon>Apoidea</taxon>
        <taxon>Anthophila</taxon>
        <taxon>Apidae</taxon>
        <taxon>Melipona</taxon>
    </lineage>
</organism>
<dbReference type="EMBL" id="JAHYIQ010000004">
    <property type="protein sequence ID" value="KAK1132788.1"/>
    <property type="molecule type" value="Genomic_DNA"/>
</dbReference>
<keyword evidence="7" id="KW-0862">Zinc</keyword>
<dbReference type="GO" id="GO:0008270">
    <property type="term" value="F:zinc ion binding"/>
    <property type="evidence" value="ECO:0007669"/>
    <property type="project" value="UniProtKB-KW"/>
</dbReference>
<dbReference type="GO" id="GO:0061630">
    <property type="term" value="F:ubiquitin protein ligase activity"/>
    <property type="evidence" value="ECO:0007669"/>
    <property type="project" value="UniProtKB-EC"/>
</dbReference>
<dbReference type="InterPro" id="IPR013083">
    <property type="entry name" value="Znf_RING/FYVE/PHD"/>
</dbReference>
<dbReference type="PANTHER" id="PTHR22996:SF0">
    <property type="entry name" value="RE60872P-RELATED"/>
    <property type="match status" value="1"/>
</dbReference>
<keyword evidence="12" id="KW-1185">Reference proteome</keyword>
<reference evidence="11" key="1">
    <citation type="submission" date="2021-10" db="EMBL/GenBank/DDBJ databases">
        <title>Melipona bicolor Genome sequencing and assembly.</title>
        <authorList>
            <person name="Araujo N.S."/>
            <person name="Arias M.C."/>
        </authorList>
    </citation>
    <scope>NUCLEOTIDE SEQUENCE</scope>
    <source>
        <strain evidence="11">USP_2M_L1-L4_2017</strain>
        <tissue evidence="11">Whole body</tissue>
    </source>
</reference>
<evidence type="ECO:0000256" key="6">
    <source>
        <dbReference type="ARBA" id="ARBA00022786"/>
    </source>
</evidence>
<comment type="caution">
    <text evidence="11">The sequence shown here is derived from an EMBL/GenBank/DDBJ whole genome shotgun (WGS) entry which is preliminary data.</text>
</comment>
<evidence type="ECO:0000256" key="5">
    <source>
        <dbReference type="ARBA" id="ARBA00022771"/>
    </source>
</evidence>
<comment type="catalytic activity">
    <reaction evidence="1">
        <text>S-ubiquitinyl-[E2 ubiquitin-conjugating enzyme]-L-cysteine + [acceptor protein]-L-lysine = [E2 ubiquitin-conjugating enzyme]-L-cysteine + N(6)-ubiquitinyl-[acceptor protein]-L-lysine.</text>
        <dbReference type="EC" id="2.3.2.27"/>
    </reaction>
</comment>
<evidence type="ECO:0000256" key="1">
    <source>
        <dbReference type="ARBA" id="ARBA00000900"/>
    </source>
</evidence>
<dbReference type="InterPro" id="IPR058981">
    <property type="entry name" value="MGRN1/RNF157-like_N"/>
</dbReference>
<evidence type="ECO:0000313" key="11">
    <source>
        <dbReference type="EMBL" id="KAK1132788.1"/>
    </source>
</evidence>
<evidence type="ECO:0000256" key="7">
    <source>
        <dbReference type="ARBA" id="ARBA00022833"/>
    </source>
</evidence>
<dbReference type="PROSITE" id="PS50089">
    <property type="entry name" value="ZF_RING_2"/>
    <property type="match status" value="1"/>
</dbReference>
<feature type="region of interest" description="Disordered" evidence="9">
    <location>
        <begin position="441"/>
        <end position="465"/>
    </location>
</feature>
<dbReference type="InterPro" id="IPR045194">
    <property type="entry name" value="MGRN1/RNF157-like"/>
</dbReference>
<feature type="domain" description="RING-type" evidence="10">
    <location>
        <begin position="316"/>
        <end position="355"/>
    </location>
</feature>
<keyword evidence="4" id="KW-0479">Metal-binding</keyword>
<keyword evidence="5 8" id="KW-0863">Zinc-finger</keyword>